<feature type="compositionally biased region" description="Basic and acidic residues" evidence="1">
    <location>
        <begin position="584"/>
        <end position="596"/>
    </location>
</feature>
<feature type="compositionally biased region" description="Basic and acidic residues" evidence="1">
    <location>
        <begin position="617"/>
        <end position="630"/>
    </location>
</feature>
<accession>A0A017SCZ1</accession>
<dbReference type="Proteomes" id="UP000019804">
    <property type="component" value="Unassembled WGS sequence"/>
</dbReference>
<feature type="region of interest" description="Disordered" evidence="1">
    <location>
        <begin position="638"/>
        <end position="775"/>
    </location>
</feature>
<feature type="compositionally biased region" description="Low complexity" evidence="1">
    <location>
        <begin position="652"/>
        <end position="661"/>
    </location>
</feature>
<dbReference type="InterPro" id="IPR038014">
    <property type="entry name" value="Ies1"/>
</dbReference>
<evidence type="ECO:0000256" key="1">
    <source>
        <dbReference type="SAM" id="MobiDB-lite"/>
    </source>
</evidence>
<keyword evidence="3" id="KW-1185">Reference proteome</keyword>
<feature type="region of interest" description="Disordered" evidence="1">
    <location>
        <begin position="357"/>
        <end position="476"/>
    </location>
</feature>
<evidence type="ECO:0000313" key="2">
    <source>
        <dbReference type="EMBL" id="EYE94908.1"/>
    </source>
</evidence>
<dbReference type="STRING" id="1388766.A0A017SCZ1"/>
<proteinExistence type="predicted"/>
<dbReference type="GeneID" id="63697113"/>
<evidence type="ECO:0008006" key="4">
    <source>
        <dbReference type="Google" id="ProtNLM"/>
    </source>
</evidence>
<dbReference type="GO" id="GO:0031011">
    <property type="term" value="C:Ino80 complex"/>
    <property type="evidence" value="ECO:0007669"/>
    <property type="project" value="InterPro"/>
</dbReference>
<dbReference type="PANTHER" id="PTHR37287:SF1">
    <property type="entry name" value="INO EIGHTY SUBUNIT 1"/>
    <property type="match status" value="1"/>
</dbReference>
<feature type="region of interest" description="Disordered" evidence="1">
    <location>
        <begin position="571"/>
        <end position="596"/>
    </location>
</feature>
<feature type="region of interest" description="Disordered" evidence="1">
    <location>
        <begin position="1"/>
        <end position="54"/>
    </location>
</feature>
<dbReference type="AlphaFoldDB" id="A0A017SCZ1"/>
<sequence length="775" mass="85602">MAEVDTSAIADESFAHSEVPEDQPTPHPNINGITTTSNNNTNNDNPAATPSTANVTVGTRRQANGTIGSVYSGNKIKHLKKEDGIPLWRKDIQYQFLKLVFEDRTKVFTRQSDGQKGMDFADIYMDAMARSSKTSKILKDKLQNDKPAAISMAMVCLLVNFGRMNTTLNFFPEMRAQLRTYHSIPSLQAHQDPHAYKQLQDAPRLKSILKGASEDFDQPNTLEKIKRHAVPRTNPVNLIFVLAQYAPKVSELHFFPPRDFFDLVMRSTLSSASRARAFLWLMWWYLESDFSAEAASNNPFGAGQNGEGADGLPIKVPNFESLTEEQANEENIDTAEELEFGEVKRLERKRILEEDEPLPRVNKRSKKDVYDDDQASGVGRSGVSTPLHPSARHDEEDDLTPGQFAQSRSKRPKREVSPNRSVGQQRLILKTKGEQTPDASSPAPSGSNPVVSRFVNEPAGPQPSSSRRPRPLTQHQIAVEQNRRERIGYLLSKRKDEAHKKLRVQRESEIPLARSARLITGLPDGYDSDDSRAWGPGGIIFNPWRREDYGECPNFYLSAIRKATRRLDRWDYDNANGPKRDRKKEREERQRAKQKAIEFDNALSHSKYLTAQKRARATREARKKAASEAADKIMASHGAAGAGVTAEGQVDSTPTTTPAASHSKGTKARTTAAKPTSAPLAEDAMDETLDDIDRELLGEDQTAEAGMDESFVGDVDGALSSDVDADEEDLDEVEGDVEGDDHSLASDGEGDDARNGDLGSEASSAVGEPAPAGPV</sequence>
<gene>
    <name evidence="2" type="ORF">EURHEDRAFT_412748</name>
</gene>
<organism evidence="2 3">
    <name type="scientific">Aspergillus ruber (strain CBS 135680)</name>
    <dbReference type="NCBI Taxonomy" id="1388766"/>
    <lineage>
        <taxon>Eukaryota</taxon>
        <taxon>Fungi</taxon>
        <taxon>Dikarya</taxon>
        <taxon>Ascomycota</taxon>
        <taxon>Pezizomycotina</taxon>
        <taxon>Eurotiomycetes</taxon>
        <taxon>Eurotiomycetidae</taxon>
        <taxon>Eurotiales</taxon>
        <taxon>Aspergillaceae</taxon>
        <taxon>Aspergillus</taxon>
        <taxon>Aspergillus subgen. Aspergillus</taxon>
    </lineage>
</organism>
<feature type="compositionally biased region" description="Low complexity" evidence="1">
    <location>
        <begin position="28"/>
        <end position="54"/>
    </location>
</feature>
<dbReference type="RefSeq" id="XP_040638596.1">
    <property type="nucleotide sequence ID" value="XM_040781989.1"/>
</dbReference>
<protein>
    <recommendedName>
        <fullName evidence="4">INO80 chromatin remodeling complex Ies1</fullName>
    </recommendedName>
</protein>
<dbReference type="EMBL" id="KK088424">
    <property type="protein sequence ID" value="EYE94908.1"/>
    <property type="molecule type" value="Genomic_DNA"/>
</dbReference>
<name>A0A017SCZ1_ASPRC</name>
<dbReference type="PANTHER" id="PTHR37287">
    <property type="entry name" value="INO EIGHTY SUBUNIT 1"/>
    <property type="match status" value="1"/>
</dbReference>
<feature type="compositionally biased region" description="Polar residues" evidence="1">
    <location>
        <begin position="437"/>
        <end position="450"/>
    </location>
</feature>
<reference evidence="3" key="1">
    <citation type="journal article" date="2014" name="Nat. Commun.">
        <title>Genomic adaptations of the halophilic Dead Sea filamentous fungus Eurotium rubrum.</title>
        <authorList>
            <person name="Kis-Papo T."/>
            <person name="Weig A.R."/>
            <person name="Riley R."/>
            <person name="Persoh D."/>
            <person name="Salamov A."/>
            <person name="Sun H."/>
            <person name="Lipzen A."/>
            <person name="Wasser S.P."/>
            <person name="Rambold G."/>
            <person name="Grigoriev I.V."/>
            <person name="Nevo E."/>
        </authorList>
    </citation>
    <scope>NUCLEOTIDE SEQUENCE [LARGE SCALE GENOMIC DNA]</scope>
    <source>
        <strain evidence="3">CBS 135680</strain>
    </source>
</reference>
<feature type="compositionally biased region" description="Acidic residues" evidence="1">
    <location>
        <begin position="723"/>
        <end position="739"/>
    </location>
</feature>
<dbReference type="OrthoDB" id="5413003at2759"/>
<dbReference type="HOGENOM" id="CLU_007606_1_1_1"/>
<feature type="region of interest" description="Disordered" evidence="1">
    <location>
        <begin position="611"/>
        <end position="630"/>
    </location>
</feature>
<feature type="compositionally biased region" description="Acidic residues" evidence="1">
    <location>
        <begin position="683"/>
        <end position="693"/>
    </location>
</feature>
<evidence type="ECO:0000313" key="3">
    <source>
        <dbReference type="Proteomes" id="UP000019804"/>
    </source>
</evidence>